<protein>
    <submittedName>
        <fullName evidence="1">Uncharacterized protein</fullName>
    </submittedName>
</protein>
<name>A0AAX3IZI0_9GAMM</name>
<reference evidence="1 2" key="1">
    <citation type="submission" date="2019-10" db="EMBL/GenBank/DDBJ databases">
        <authorList>
            <person name="Karimi E."/>
        </authorList>
    </citation>
    <scope>NUCLEOTIDE SEQUENCE [LARGE SCALE GENOMIC DNA]</scope>
    <source>
        <strain evidence="1">Pantoea sp. 111</strain>
    </source>
</reference>
<accession>A0AAX3IZI0</accession>
<sequence>MLTQPCMSQWAWRLKSSKAASPICLTRKRKRNKPLSLIEKAPDKGAFFCLNFGLAINCASGLSLGVEFGRIIGLEKEVSNQSDNFRVFPARAGKPATASERQRMWLLAAMFPA</sequence>
<dbReference type="Proteomes" id="UP000433737">
    <property type="component" value="Unassembled WGS sequence"/>
</dbReference>
<dbReference type="AlphaFoldDB" id="A0AAX3IZI0"/>
<proteinExistence type="predicted"/>
<evidence type="ECO:0000313" key="1">
    <source>
        <dbReference type="EMBL" id="VXA93439.1"/>
    </source>
</evidence>
<comment type="caution">
    <text evidence="1">The sequence shown here is derived from an EMBL/GenBank/DDBJ whole genome shotgun (WGS) entry which is preliminary data.</text>
</comment>
<evidence type="ECO:0000313" key="2">
    <source>
        <dbReference type="Proteomes" id="UP000433737"/>
    </source>
</evidence>
<gene>
    <name evidence="1" type="ORF">PANT111_10085</name>
</gene>
<organism evidence="1 2">
    <name type="scientific">Pantoea brenneri</name>
    <dbReference type="NCBI Taxonomy" id="472694"/>
    <lineage>
        <taxon>Bacteria</taxon>
        <taxon>Pseudomonadati</taxon>
        <taxon>Pseudomonadota</taxon>
        <taxon>Gammaproteobacteria</taxon>
        <taxon>Enterobacterales</taxon>
        <taxon>Erwiniaceae</taxon>
        <taxon>Pantoea</taxon>
    </lineage>
</organism>
<dbReference type="EMBL" id="CABWMH010000001">
    <property type="protein sequence ID" value="VXA93439.1"/>
    <property type="molecule type" value="Genomic_DNA"/>
</dbReference>